<keyword evidence="3" id="KW-0274">FAD</keyword>
<reference evidence="7" key="2">
    <citation type="submission" date="2023-05" db="EMBL/GenBank/DDBJ databases">
        <authorList>
            <consortium name="Lawrence Berkeley National Laboratory"/>
            <person name="Steindorff A."/>
            <person name="Hensen N."/>
            <person name="Bonometti L."/>
            <person name="Westerberg I."/>
            <person name="Brannstrom I.O."/>
            <person name="Guillou S."/>
            <person name="Cros-Aarteil S."/>
            <person name="Calhoun S."/>
            <person name="Haridas S."/>
            <person name="Kuo A."/>
            <person name="Mondo S."/>
            <person name="Pangilinan J."/>
            <person name="Riley R."/>
            <person name="Labutti K."/>
            <person name="Andreopoulos B."/>
            <person name="Lipzen A."/>
            <person name="Chen C."/>
            <person name="Yanf M."/>
            <person name="Daum C."/>
            <person name="Ng V."/>
            <person name="Clum A."/>
            <person name="Ohm R."/>
            <person name="Martin F."/>
            <person name="Silar P."/>
            <person name="Natvig D."/>
            <person name="Lalanne C."/>
            <person name="Gautier V."/>
            <person name="Ament-Velasquez S.L."/>
            <person name="Kruys A."/>
            <person name="Hutchinson M.I."/>
            <person name="Powell A.J."/>
            <person name="Barry K."/>
            <person name="Miller A.N."/>
            <person name="Grigoriev I.V."/>
            <person name="Debuchy R."/>
            <person name="Gladieux P."/>
            <person name="Thoren M.H."/>
            <person name="Johannesson H."/>
        </authorList>
    </citation>
    <scope>NUCLEOTIDE SEQUENCE</scope>
    <source>
        <strain evidence="7">PSN293</strain>
    </source>
</reference>
<feature type="chain" id="PRO_5043026671" evidence="5">
    <location>
        <begin position="23"/>
        <end position="499"/>
    </location>
</feature>
<dbReference type="PANTHER" id="PTHR42973">
    <property type="entry name" value="BINDING OXIDOREDUCTASE, PUTATIVE (AFU_ORTHOLOGUE AFUA_1G17690)-RELATED"/>
    <property type="match status" value="1"/>
</dbReference>
<dbReference type="GO" id="GO:0016491">
    <property type="term" value="F:oxidoreductase activity"/>
    <property type="evidence" value="ECO:0007669"/>
    <property type="project" value="UniProtKB-KW"/>
</dbReference>
<dbReference type="Pfam" id="PF01565">
    <property type="entry name" value="FAD_binding_4"/>
    <property type="match status" value="1"/>
</dbReference>
<comment type="similarity">
    <text evidence="1">Belongs to the oxygen-dependent FAD-linked oxidoreductase family.</text>
</comment>
<dbReference type="Proteomes" id="UP001301769">
    <property type="component" value="Unassembled WGS sequence"/>
</dbReference>
<keyword evidence="8" id="KW-1185">Reference proteome</keyword>
<dbReference type="InterPro" id="IPR050416">
    <property type="entry name" value="FAD-linked_Oxidoreductase"/>
</dbReference>
<dbReference type="EMBL" id="MU858237">
    <property type="protein sequence ID" value="KAK4208575.1"/>
    <property type="molecule type" value="Genomic_DNA"/>
</dbReference>
<dbReference type="SUPFAM" id="SSF56176">
    <property type="entry name" value="FAD-binding/transporter-associated domain-like"/>
    <property type="match status" value="1"/>
</dbReference>
<comment type="caution">
    <text evidence="7">The sequence shown here is derived from an EMBL/GenBank/DDBJ whole genome shotgun (WGS) entry which is preliminary data.</text>
</comment>
<evidence type="ECO:0000313" key="8">
    <source>
        <dbReference type="Proteomes" id="UP001301769"/>
    </source>
</evidence>
<feature type="domain" description="FAD-binding PCMH-type" evidence="6">
    <location>
        <begin position="57"/>
        <end position="228"/>
    </location>
</feature>
<dbReference type="InterPro" id="IPR016169">
    <property type="entry name" value="FAD-bd_PCMH_sub2"/>
</dbReference>
<dbReference type="AlphaFoldDB" id="A0AAN6XXR8"/>
<evidence type="ECO:0000313" key="7">
    <source>
        <dbReference type="EMBL" id="KAK4208575.1"/>
    </source>
</evidence>
<feature type="signal peptide" evidence="5">
    <location>
        <begin position="1"/>
        <end position="22"/>
    </location>
</feature>
<keyword evidence="4" id="KW-0560">Oxidoreductase</keyword>
<dbReference type="PROSITE" id="PS51387">
    <property type="entry name" value="FAD_PCMH"/>
    <property type="match status" value="1"/>
</dbReference>
<evidence type="ECO:0000259" key="6">
    <source>
        <dbReference type="PROSITE" id="PS51387"/>
    </source>
</evidence>
<evidence type="ECO:0000256" key="2">
    <source>
        <dbReference type="ARBA" id="ARBA00022630"/>
    </source>
</evidence>
<evidence type="ECO:0000256" key="5">
    <source>
        <dbReference type="SAM" id="SignalP"/>
    </source>
</evidence>
<dbReference type="PANTHER" id="PTHR42973:SF13">
    <property type="entry name" value="FAD-BINDING PCMH-TYPE DOMAIN-CONTAINING PROTEIN"/>
    <property type="match status" value="1"/>
</dbReference>
<keyword evidence="2" id="KW-0285">Flavoprotein</keyword>
<dbReference type="InterPro" id="IPR016166">
    <property type="entry name" value="FAD-bd_PCMH"/>
</dbReference>
<dbReference type="GO" id="GO:0071949">
    <property type="term" value="F:FAD binding"/>
    <property type="evidence" value="ECO:0007669"/>
    <property type="project" value="InterPro"/>
</dbReference>
<dbReference type="InterPro" id="IPR006094">
    <property type="entry name" value="Oxid_FAD_bind_N"/>
</dbReference>
<reference evidence="7" key="1">
    <citation type="journal article" date="2023" name="Mol. Phylogenet. Evol.">
        <title>Genome-scale phylogeny and comparative genomics of the fungal order Sordariales.</title>
        <authorList>
            <person name="Hensen N."/>
            <person name="Bonometti L."/>
            <person name="Westerberg I."/>
            <person name="Brannstrom I.O."/>
            <person name="Guillou S."/>
            <person name="Cros-Aarteil S."/>
            <person name="Calhoun S."/>
            <person name="Haridas S."/>
            <person name="Kuo A."/>
            <person name="Mondo S."/>
            <person name="Pangilinan J."/>
            <person name="Riley R."/>
            <person name="LaButti K."/>
            <person name="Andreopoulos B."/>
            <person name="Lipzen A."/>
            <person name="Chen C."/>
            <person name="Yan M."/>
            <person name="Daum C."/>
            <person name="Ng V."/>
            <person name="Clum A."/>
            <person name="Steindorff A."/>
            <person name="Ohm R.A."/>
            <person name="Martin F."/>
            <person name="Silar P."/>
            <person name="Natvig D.O."/>
            <person name="Lalanne C."/>
            <person name="Gautier V."/>
            <person name="Ament-Velasquez S.L."/>
            <person name="Kruys A."/>
            <person name="Hutchinson M.I."/>
            <person name="Powell A.J."/>
            <person name="Barry K."/>
            <person name="Miller A.N."/>
            <person name="Grigoriev I.V."/>
            <person name="Debuchy R."/>
            <person name="Gladieux P."/>
            <person name="Hiltunen Thoren M."/>
            <person name="Johannesson H."/>
        </authorList>
    </citation>
    <scope>NUCLEOTIDE SEQUENCE</scope>
    <source>
        <strain evidence="7">PSN293</strain>
    </source>
</reference>
<organism evidence="7 8">
    <name type="scientific">Rhypophila decipiens</name>
    <dbReference type="NCBI Taxonomy" id="261697"/>
    <lineage>
        <taxon>Eukaryota</taxon>
        <taxon>Fungi</taxon>
        <taxon>Dikarya</taxon>
        <taxon>Ascomycota</taxon>
        <taxon>Pezizomycotina</taxon>
        <taxon>Sordariomycetes</taxon>
        <taxon>Sordariomycetidae</taxon>
        <taxon>Sordariales</taxon>
        <taxon>Naviculisporaceae</taxon>
        <taxon>Rhypophila</taxon>
    </lineage>
</organism>
<sequence>MARLTSSFLTLLLSSLAVLVKADTCSEVASTTAIEVSTPLQVSYIAEQQEYWSTSCAALKPSCIIFPKNASEVAKVISILNTNSERFAVKSGGHSPNNEFASVAGGPLISTQRMDGVIIDQATGIVRAGPGNRLDGIAAKLQGTGWTFVGGRIGNTGIGGLILGGGLSYMSAQYGWSASSVIGYELILPNATVTTVTATSDPDLFKSLKGGGNNFGVVTTYILQARRQGLVWGGNVAYARSPTTDARLLKAVRDFTEYNTDPKAAVIVTAERTNINLIDSWILFLFYDGPTPPSGMFTNFTTAVGVPIVNTCRTRTYADLMAFSNWVIVPASIITIGTETIPLPSLSNQDILTSIHAHWRNVSSTVLAVPGIIASIAFQPFPKAIASEAQSRSQDLIDVPPDADRMILEINYSFLLPSDYNRMADTMEATYNGVRQRVLAAQQVGKLPDVYLPIFMNYGFYRQDYFGRLKPESRELARSVAERVDPDGLFRTRTGGWKP</sequence>
<dbReference type="Gene3D" id="3.30.465.10">
    <property type="match status" value="1"/>
</dbReference>
<name>A0AAN6XXR8_9PEZI</name>
<evidence type="ECO:0000256" key="3">
    <source>
        <dbReference type="ARBA" id="ARBA00022827"/>
    </source>
</evidence>
<evidence type="ECO:0000256" key="1">
    <source>
        <dbReference type="ARBA" id="ARBA00005466"/>
    </source>
</evidence>
<proteinExistence type="inferred from homology"/>
<gene>
    <name evidence="7" type="ORF">QBC37DRAFT_431731</name>
</gene>
<keyword evidence="5" id="KW-0732">Signal</keyword>
<accession>A0AAN6XXR8</accession>
<protein>
    <submittedName>
        <fullName evidence="7">FAD-binding domain-containing protein</fullName>
    </submittedName>
</protein>
<dbReference type="InterPro" id="IPR036318">
    <property type="entry name" value="FAD-bd_PCMH-like_sf"/>
</dbReference>
<evidence type="ECO:0000256" key="4">
    <source>
        <dbReference type="ARBA" id="ARBA00023002"/>
    </source>
</evidence>